<dbReference type="Pfam" id="PF00593">
    <property type="entry name" value="TonB_dep_Rec_b-barrel"/>
    <property type="match status" value="1"/>
</dbReference>
<feature type="chain" id="PRO_5030903806" evidence="15">
    <location>
        <begin position="42"/>
        <end position="971"/>
    </location>
</feature>
<evidence type="ECO:0000256" key="3">
    <source>
        <dbReference type="ARBA" id="ARBA00022452"/>
    </source>
</evidence>
<comment type="caution">
    <text evidence="17">The sequence shown here is derived from an EMBL/GenBank/DDBJ whole genome shotgun (WGS) entry which is preliminary data.</text>
</comment>
<protein>
    <submittedName>
        <fullName evidence="17">Hemoglobin/transferrin/lactoferrin receptor protein</fullName>
    </submittedName>
</protein>
<keyword evidence="8 13" id="KW-0798">TonB box</keyword>
<sequence length="971" mass="106058">MGFGPVKNKAGRIGGKMLAAALLATTALPPGIALMSTGSFAQSRAETTFNIPSGSLSRALAAFGSQSGTQVSYEASIAAGKSSPGIRGAATREQALAQILQGSGLVYTFKDPSNVLITDRVSAAHATTPSGSSMLLSTINVSGRGGAQSVYTDPASSVYITAEQLDRYGRLSPSDMLRGQPGVQVGDSRNGGGVDVNIRGLQGQSRVAVTVDGSQQSLNVYRGYAGTQQRSYFDPDLISDVTITKGPGLSPSAAGAIAGTVNMTTLRPEDIIKPGKNWGVRLKGELWDNGVKQAYRPEYLGSSSELTTTPHDSRPNLFDSKAKSGSVAAAFTSDHIDLVAAYARRNQGNYFAGKHGREKYREFDKWGYENNTVAKSYMAGEEVLNTSVSTESALLKATIKPTDEQQLELSYRYFDGEFGEIMPSDIFRFGTGGVYQYPVGSMVINSASARYSFDPKDNDLIDFKANFWATGAKSDQINATNGPKSQWVYGSSDRSWVRMDNTRVGGDLSNRSEFKTEAGAFALDFGGGFQYEDIRPQDGVVITEHDLNSNRNLRDGYRTEVNLSGKLEYKPRENLQFWAGGRYGRYSSHDRNAPSVARRENVYGKWVSVYNGKVFGNMYWTPDENGQFTDATDPRLNNGMVITDTNNPFDGIPFDEFGTPTYMAEGNPGYTNMVVGFDRGERMSNSASGFTPAIGVNYEISPQTFLYASYTQGYRLPSLFETTIGTLQVDPASGLKPERSRAIEIGASTTRESLITEGDVASFKLAYFNNDVKNYIVRYYDPFGTGLMTFSNADSYQTSGLEFQSNYDNGRFFAELGATYYLRTETCDAAFAAYLREKANAYVKTQDAPDCTPGSYVGSYINTQNPPKYAVNLTVGGRFFEDRLTVGGRMTYTSGPTETIDKPWQSSDTTPQLYYHPVTVFDAFVSYKLREDTILNASVQNITDRYYLDPLAQSYMPAPGRTFRAGLTVKF</sequence>
<evidence type="ECO:0000256" key="4">
    <source>
        <dbReference type="ARBA" id="ARBA00022496"/>
    </source>
</evidence>
<dbReference type="Pfam" id="PF07715">
    <property type="entry name" value="Plug"/>
    <property type="match status" value="1"/>
</dbReference>
<comment type="subcellular location">
    <subcellularLocation>
        <location evidence="1 11">Cell outer membrane</location>
        <topology evidence="1 11">Multi-pass membrane protein</topology>
    </subcellularLocation>
</comment>
<feature type="signal peptide" evidence="15">
    <location>
        <begin position="1"/>
        <end position="41"/>
    </location>
</feature>
<gene>
    <name evidence="17" type="ORF">HNR59_000900</name>
</gene>
<dbReference type="Gene3D" id="3.55.50.30">
    <property type="match status" value="1"/>
</dbReference>
<feature type="region of interest" description="Disordered" evidence="14">
    <location>
        <begin position="172"/>
        <end position="191"/>
    </location>
</feature>
<reference evidence="17 18" key="1">
    <citation type="submission" date="2020-08" db="EMBL/GenBank/DDBJ databases">
        <title>Genomic Encyclopedia of Type Strains, Phase IV (KMG-IV): sequencing the most valuable type-strain genomes for metagenomic binning, comparative biology and taxonomic classification.</title>
        <authorList>
            <person name="Goeker M."/>
        </authorList>
    </citation>
    <scope>NUCLEOTIDE SEQUENCE [LARGE SCALE GENOMIC DNA]</scope>
    <source>
        <strain evidence="17 18">DSM 11099</strain>
    </source>
</reference>
<name>A0A7W9S0B6_9HYPH</name>
<evidence type="ECO:0000256" key="7">
    <source>
        <dbReference type="ARBA" id="ARBA00023004"/>
    </source>
</evidence>
<dbReference type="SUPFAM" id="SSF56935">
    <property type="entry name" value="Porins"/>
    <property type="match status" value="1"/>
</dbReference>
<dbReference type="InterPro" id="IPR010917">
    <property type="entry name" value="TonB_rcpt_CS"/>
</dbReference>
<dbReference type="Pfam" id="PF07660">
    <property type="entry name" value="STN"/>
    <property type="match status" value="1"/>
</dbReference>
<dbReference type="Gene3D" id="2.40.170.20">
    <property type="entry name" value="TonB-dependent receptor, beta-barrel domain"/>
    <property type="match status" value="1"/>
</dbReference>
<dbReference type="GO" id="GO:0033214">
    <property type="term" value="P:siderophore-iron import into cell"/>
    <property type="evidence" value="ECO:0007669"/>
    <property type="project" value="TreeGrafter"/>
</dbReference>
<evidence type="ECO:0000256" key="1">
    <source>
        <dbReference type="ARBA" id="ARBA00004571"/>
    </source>
</evidence>
<evidence type="ECO:0000256" key="6">
    <source>
        <dbReference type="ARBA" id="ARBA00022729"/>
    </source>
</evidence>
<evidence type="ECO:0000256" key="5">
    <source>
        <dbReference type="ARBA" id="ARBA00022692"/>
    </source>
</evidence>
<evidence type="ECO:0000259" key="16">
    <source>
        <dbReference type="SMART" id="SM00965"/>
    </source>
</evidence>
<evidence type="ECO:0000256" key="2">
    <source>
        <dbReference type="ARBA" id="ARBA00022448"/>
    </source>
</evidence>
<proteinExistence type="inferred from homology"/>
<dbReference type="PANTHER" id="PTHR30442:SF0">
    <property type="entry name" value="FE(3+) DICITRATE TRANSPORT PROTEIN FECA"/>
    <property type="match status" value="1"/>
</dbReference>
<keyword evidence="3 11" id="KW-1134">Transmembrane beta strand</keyword>
<evidence type="ECO:0000256" key="9">
    <source>
        <dbReference type="ARBA" id="ARBA00023136"/>
    </source>
</evidence>
<keyword evidence="10 11" id="KW-0998">Cell outer membrane</keyword>
<dbReference type="PANTHER" id="PTHR30442">
    <property type="entry name" value="IRON III DICITRATE TRANSPORT PROTEIN FECA"/>
    <property type="match status" value="1"/>
</dbReference>
<dbReference type="Proteomes" id="UP000533306">
    <property type="component" value="Unassembled WGS sequence"/>
</dbReference>
<dbReference type="SMART" id="SM00965">
    <property type="entry name" value="STN"/>
    <property type="match status" value="1"/>
</dbReference>
<evidence type="ECO:0000256" key="12">
    <source>
        <dbReference type="PROSITE-ProRule" id="PRU10144"/>
    </source>
</evidence>
<keyword evidence="17" id="KW-0675">Receptor</keyword>
<keyword evidence="2 11" id="KW-0813">Transport</keyword>
<evidence type="ECO:0000256" key="13">
    <source>
        <dbReference type="RuleBase" id="RU003357"/>
    </source>
</evidence>
<keyword evidence="7" id="KW-0408">Iron</keyword>
<evidence type="ECO:0000313" key="18">
    <source>
        <dbReference type="Proteomes" id="UP000533306"/>
    </source>
</evidence>
<dbReference type="EMBL" id="JACHEU010000001">
    <property type="protein sequence ID" value="MBB6011555.1"/>
    <property type="molecule type" value="Genomic_DNA"/>
</dbReference>
<dbReference type="InterPro" id="IPR039426">
    <property type="entry name" value="TonB-dep_rcpt-like"/>
</dbReference>
<dbReference type="InterPro" id="IPR012910">
    <property type="entry name" value="Plug_dom"/>
</dbReference>
<evidence type="ECO:0000256" key="10">
    <source>
        <dbReference type="ARBA" id="ARBA00023237"/>
    </source>
</evidence>
<keyword evidence="4" id="KW-0406">Ion transport</keyword>
<dbReference type="InterPro" id="IPR037066">
    <property type="entry name" value="Plug_dom_sf"/>
</dbReference>
<evidence type="ECO:0000256" key="11">
    <source>
        <dbReference type="PROSITE-ProRule" id="PRU01360"/>
    </source>
</evidence>
<evidence type="ECO:0000313" key="17">
    <source>
        <dbReference type="EMBL" id="MBB6011555.1"/>
    </source>
</evidence>
<keyword evidence="18" id="KW-1185">Reference proteome</keyword>
<comment type="similarity">
    <text evidence="11 13">Belongs to the TonB-dependent receptor family.</text>
</comment>
<dbReference type="RefSeq" id="WP_210307203.1">
    <property type="nucleotide sequence ID" value="NZ_JACHEU010000001.1"/>
</dbReference>
<accession>A0A7W9S0B6</accession>
<evidence type="ECO:0000256" key="15">
    <source>
        <dbReference type="SAM" id="SignalP"/>
    </source>
</evidence>
<organism evidence="17 18">
    <name type="scientific">Aquamicrobium lusatiense</name>
    <dbReference type="NCBI Taxonomy" id="89772"/>
    <lineage>
        <taxon>Bacteria</taxon>
        <taxon>Pseudomonadati</taxon>
        <taxon>Pseudomonadota</taxon>
        <taxon>Alphaproteobacteria</taxon>
        <taxon>Hyphomicrobiales</taxon>
        <taxon>Phyllobacteriaceae</taxon>
        <taxon>Aquamicrobium</taxon>
    </lineage>
</organism>
<feature type="short sequence motif" description="TonB C-terminal box" evidence="12">
    <location>
        <begin position="954"/>
        <end position="971"/>
    </location>
</feature>
<keyword evidence="5 11" id="KW-0812">Transmembrane</keyword>
<dbReference type="AlphaFoldDB" id="A0A7W9S0B6"/>
<dbReference type="InterPro" id="IPR036942">
    <property type="entry name" value="Beta-barrel_TonB_sf"/>
</dbReference>
<dbReference type="InterPro" id="IPR000531">
    <property type="entry name" value="Beta-barrel_TonB"/>
</dbReference>
<dbReference type="PROSITE" id="PS01156">
    <property type="entry name" value="TONB_DEPENDENT_REC_2"/>
    <property type="match status" value="1"/>
</dbReference>
<keyword evidence="4" id="KW-0410">Iron transport</keyword>
<keyword evidence="9 11" id="KW-0472">Membrane</keyword>
<feature type="domain" description="Secretin/TonB short N-terminal" evidence="16">
    <location>
        <begin position="69"/>
        <end position="120"/>
    </location>
</feature>
<evidence type="ECO:0000256" key="14">
    <source>
        <dbReference type="SAM" id="MobiDB-lite"/>
    </source>
</evidence>
<dbReference type="InterPro" id="IPR011662">
    <property type="entry name" value="Secretin/TonB_short_N"/>
</dbReference>
<keyword evidence="6 15" id="KW-0732">Signal</keyword>
<dbReference type="PROSITE" id="PS52016">
    <property type="entry name" value="TONB_DEPENDENT_REC_3"/>
    <property type="match status" value="1"/>
</dbReference>
<dbReference type="Gene3D" id="2.170.130.10">
    <property type="entry name" value="TonB-dependent receptor, plug domain"/>
    <property type="match status" value="1"/>
</dbReference>
<evidence type="ECO:0000256" key="8">
    <source>
        <dbReference type="ARBA" id="ARBA00023077"/>
    </source>
</evidence>
<dbReference type="GO" id="GO:0009279">
    <property type="term" value="C:cell outer membrane"/>
    <property type="evidence" value="ECO:0007669"/>
    <property type="project" value="UniProtKB-SubCell"/>
</dbReference>